<feature type="transmembrane region" description="Helical" evidence="2">
    <location>
        <begin position="709"/>
        <end position="729"/>
    </location>
</feature>
<protein>
    <submittedName>
        <fullName evidence="4">DUF6049 family protein</fullName>
    </submittedName>
</protein>
<dbReference type="EMBL" id="JBJDQH010000011">
    <property type="protein sequence ID" value="MFK4269331.1"/>
    <property type="molecule type" value="Genomic_DNA"/>
</dbReference>
<keyword evidence="2" id="KW-0472">Membrane</keyword>
<keyword evidence="2" id="KW-1133">Transmembrane helix</keyword>
<dbReference type="Pfam" id="PF19516">
    <property type="entry name" value="DUF6049"/>
    <property type="match status" value="1"/>
</dbReference>
<evidence type="ECO:0000313" key="4">
    <source>
        <dbReference type="EMBL" id="MFK4269331.1"/>
    </source>
</evidence>
<dbReference type="RefSeq" id="WP_358637740.1">
    <property type="nucleotide sequence ID" value="NZ_JBFAEV010000011.1"/>
</dbReference>
<keyword evidence="3" id="KW-0732">Signal</keyword>
<name>A0ABW8LTW5_9ACTN</name>
<feature type="region of interest" description="Disordered" evidence="1">
    <location>
        <begin position="46"/>
        <end position="69"/>
    </location>
</feature>
<feature type="signal peptide" evidence="3">
    <location>
        <begin position="1"/>
        <end position="33"/>
    </location>
</feature>
<keyword evidence="2" id="KW-0812">Transmembrane</keyword>
<proteinExistence type="predicted"/>
<dbReference type="Gene3D" id="2.60.40.10">
    <property type="entry name" value="Immunoglobulins"/>
    <property type="match status" value="1"/>
</dbReference>
<evidence type="ECO:0000256" key="3">
    <source>
        <dbReference type="SAM" id="SignalP"/>
    </source>
</evidence>
<evidence type="ECO:0000256" key="1">
    <source>
        <dbReference type="SAM" id="MobiDB-lite"/>
    </source>
</evidence>
<evidence type="ECO:0000256" key="2">
    <source>
        <dbReference type="SAM" id="Phobius"/>
    </source>
</evidence>
<keyword evidence="5" id="KW-1185">Reference proteome</keyword>
<comment type="caution">
    <text evidence="4">The sequence shown here is derived from an EMBL/GenBank/DDBJ whole genome shotgun (WGS) entry which is preliminary data.</text>
</comment>
<organism evidence="4 5">
    <name type="scientific">Streptomyces milbemycinicus</name>
    <dbReference type="NCBI Taxonomy" id="476552"/>
    <lineage>
        <taxon>Bacteria</taxon>
        <taxon>Bacillati</taxon>
        <taxon>Actinomycetota</taxon>
        <taxon>Actinomycetes</taxon>
        <taxon>Kitasatosporales</taxon>
        <taxon>Streptomycetaceae</taxon>
        <taxon>Streptomyces</taxon>
    </lineage>
</organism>
<evidence type="ECO:0000313" key="5">
    <source>
        <dbReference type="Proteomes" id="UP001620295"/>
    </source>
</evidence>
<feature type="compositionally biased region" description="Acidic residues" evidence="1">
    <location>
        <begin position="747"/>
        <end position="762"/>
    </location>
</feature>
<gene>
    <name evidence="4" type="ORF">ACI2L5_30990</name>
</gene>
<dbReference type="PROSITE" id="PS00430">
    <property type="entry name" value="TONB_DEPENDENT_REC_1"/>
    <property type="match status" value="1"/>
</dbReference>
<feature type="compositionally biased region" description="Low complexity" evidence="1">
    <location>
        <begin position="46"/>
        <end position="66"/>
    </location>
</feature>
<dbReference type="Proteomes" id="UP001620295">
    <property type="component" value="Unassembled WGS sequence"/>
</dbReference>
<sequence length="798" mass="84579">MAEPAELQETTSARARRWLRRTAALLTTAPVLAGVLQIPAAPGAHAQTAPARTTPAQTASAQAKATGSRTVDVAIDSLTPTTPSKNDTLTVSGTVTNRGSSTINTSSVGLTVGPTMDGRNDIDTAAKRKGYEIGLDGTEVSDKYKRKIGNLPAGISRDFTLSIPVKELHLGGSGVYQLGVTLTGQTRSQPWSQVMGIERTFLPWQPTAAAKKSKLTFLWPLISSTHLAARTGTGANEQQTPIFQNDDLMAELAPGGRLQQLVALGKNLPVTWVIDPDLLATVDAMTEPYEVQSQTENETTDGRGQAVAKQWLNDLQQAVKGHQVVALPFADPDLASLAHRGKNTGALSHLQTATALASTTVDTVLHVKPRTDFAWPVNGAIDSSIVDVATSAGAHNIIARSDSLRETGSLPYTPTAARQIGGGNTAVVADARLSTAFMGDMTRAENATLAVQKFLAQTQMLTLQAPDKQRSVVVAPQRMPTTSQAQAMAAALNGLSGSWTQPLSLGQAAKAQPDPLATHRVPAARSYPAALRRQELPTDGFEKIRLTQAALDKFEGILTAKDRVATPFGAAIMREISTSWRHDLRGSTGFRDSVQAYLQDLTEKVRLINKTDMTLSGRSATIPVTVQNNLLQPVELRLVLRSQQGNRLAVSDSQVVTVQGGHSQSVKFGTTANANGRAWVTAQLYTVDGDAYGPEMSFKVNVTEITSTVILVIAGGVLLLVLAGIRIYLQRKRSAGRRDEDAAGNSEEQDGEAAEDEPTEPGEGERPRALVPGQASDPAPDTGSQSAGPSGSGEKVDH</sequence>
<dbReference type="InterPro" id="IPR010916">
    <property type="entry name" value="TonB_box_CS"/>
</dbReference>
<dbReference type="InterPro" id="IPR046112">
    <property type="entry name" value="DUF6049"/>
</dbReference>
<dbReference type="InterPro" id="IPR013783">
    <property type="entry name" value="Ig-like_fold"/>
</dbReference>
<reference evidence="4 5" key="1">
    <citation type="submission" date="2024-11" db="EMBL/GenBank/DDBJ databases">
        <title>The Natural Products Discovery Center: Release of the First 8490 Sequenced Strains for Exploring Actinobacteria Biosynthetic Diversity.</title>
        <authorList>
            <person name="Kalkreuter E."/>
            <person name="Kautsar S.A."/>
            <person name="Yang D."/>
            <person name="Bader C.D."/>
            <person name="Teijaro C.N."/>
            <person name="Fluegel L."/>
            <person name="Davis C.M."/>
            <person name="Simpson J.R."/>
            <person name="Lauterbach L."/>
            <person name="Steele A.D."/>
            <person name="Gui C."/>
            <person name="Meng S."/>
            <person name="Li G."/>
            <person name="Viehrig K."/>
            <person name="Ye F."/>
            <person name="Su P."/>
            <person name="Kiefer A.F."/>
            <person name="Nichols A."/>
            <person name="Cepeda A.J."/>
            <person name="Yan W."/>
            <person name="Fan B."/>
            <person name="Jiang Y."/>
            <person name="Adhikari A."/>
            <person name="Zheng C.-J."/>
            <person name="Schuster L."/>
            <person name="Cowan T.M."/>
            <person name="Smanski M.J."/>
            <person name="Chevrette M.G."/>
            <person name="De Carvalho L.P.S."/>
            <person name="Shen B."/>
        </authorList>
    </citation>
    <scope>NUCLEOTIDE SEQUENCE [LARGE SCALE GENOMIC DNA]</scope>
    <source>
        <strain evidence="4 5">NPDC020863</strain>
    </source>
</reference>
<feature type="region of interest" description="Disordered" evidence="1">
    <location>
        <begin position="734"/>
        <end position="798"/>
    </location>
</feature>
<feature type="chain" id="PRO_5046481422" evidence="3">
    <location>
        <begin position="34"/>
        <end position="798"/>
    </location>
</feature>
<accession>A0ABW8LTW5</accession>